<dbReference type="PANTHER" id="PTHR16099">
    <property type="entry name" value="8-OXO-DGTP DIPHOSPHATES NUDT15"/>
    <property type="match status" value="1"/>
</dbReference>
<reference evidence="5" key="1">
    <citation type="submission" date="2021-03" db="EMBL/GenBank/DDBJ databases">
        <title>Complete Genome of Pseudoalteromonas xiamenensis STKMTI.2, a new potential marine bacterium producing anti-Vibrio compounds.</title>
        <authorList>
            <person name="Handayani D.P."/>
            <person name="Isnansetyo A."/>
            <person name="Istiqomah I."/>
            <person name="Jumina J."/>
        </authorList>
    </citation>
    <scope>NUCLEOTIDE SEQUENCE</scope>
    <source>
        <strain evidence="5">STKMTI.2</strain>
        <plasmid evidence="5">unnamed5</plasmid>
    </source>
</reference>
<dbReference type="InterPro" id="IPR015797">
    <property type="entry name" value="NUDIX_hydrolase-like_dom_sf"/>
</dbReference>
<dbReference type="AlphaFoldDB" id="A0A975HMS4"/>
<dbReference type="FunFam" id="3.90.79.10:FF:000060">
    <property type="entry name" value="Nudix hydrolase 1"/>
    <property type="match status" value="1"/>
</dbReference>
<dbReference type="PRINTS" id="PR00502">
    <property type="entry name" value="NUDIXFAMILY"/>
</dbReference>
<organism evidence="5 6">
    <name type="scientific">Pseudoalteromonas xiamenensis</name>
    <dbReference type="NCBI Taxonomy" id="882626"/>
    <lineage>
        <taxon>Bacteria</taxon>
        <taxon>Pseudomonadati</taxon>
        <taxon>Pseudomonadota</taxon>
        <taxon>Gammaproteobacteria</taxon>
        <taxon>Alteromonadales</taxon>
        <taxon>Pseudoalteromonadaceae</taxon>
        <taxon>Pseudoalteromonas</taxon>
    </lineage>
</organism>
<dbReference type="Proteomes" id="UP000664904">
    <property type="component" value="Plasmid unnamed5"/>
</dbReference>
<feature type="domain" description="Nudix hydrolase" evidence="4">
    <location>
        <begin position="5"/>
        <end position="137"/>
    </location>
</feature>
<name>A0A975HMS4_9GAMM</name>
<keyword evidence="2 3" id="KW-0378">Hydrolase</keyword>
<accession>A0A975HMS4</accession>
<dbReference type="RefSeq" id="WP_208845030.1">
    <property type="nucleotide sequence ID" value="NZ_CP072135.1"/>
</dbReference>
<dbReference type="InterPro" id="IPR000086">
    <property type="entry name" value="NUDIX_hydrolase_dom"/>
</dbReference>
<evidence type="ECO:0000256" key="3">
    <source>
        <dbReference type="RuleBase" id="RU003476"/>
    </source>
</evidence>
<evidence type="ECO:0000256" key="1">
    <source>
        <dbReference type="ARBA" id="ARBA00001946"/>
    </source>
</evidence>
<dbReference type="SUPFAM" id="SSF55811">
    <property type="entry name" value="Nudix"/>
    <property type="match status" value="1"/>
</dbReference>
<protein>
    <submittedName>
        <fullName evidence="5">NUDIX domain-containing protein</fullName>
    </submittedName>
</protein>
<evidence type="ECO:0000256" key="2">
    <source>
        <dbReference type="ARBA" id="ARBA00022801"/>
    </source>
</evidence>
<dbReference type="Gene3D" id="3.90.79.10">
    <property type="entry name" value="Nucleoside Triphosphate Pyrophosphohydrolase"/>
    <property type="match status" value="1"/>
</dbReference>
<dbReference type="PANTHER" id="PTHR16099:SF5">
    <property type="entry name" value="NUCLEOTIDE TRIPHOSPHATE DIPHOSPHATASE NUDT15"/>
    <property type="match status" value="1"/>
</dbReference>
<evidence type="ECO:0000313" key="6">
    <source>
        <dbReference type="Proteomes" id="UP000664904"/>
    </source>
</evidence>
<comment type="similarity">
    <text evidence="3">Belongs to the Nudix hydrolase family.</text>
</comment>
<dbReference type="EMBL" id="CP072135">
    <property type="protein sequence ID" value="QTH73418.1"/>
    <property type="molecule type" value="Genomic_DNA"/>
</dbReference>
<dbReference type="InterPro" id="IPR020476">
    <property type="entry name" value="Nudix_hydrolase"/>
</dbReference>
<dbReference type="PROSITE" id="PS00893">
    <property type="entry name" value="NUDIX_BOX"/>
    <property type="match status" value="1"/>
</dbReference>
<evidence type="ECO:0000313" key="5">
    <source>
        <dbReference type="EMBL" id="QTH73418.1"/>
    </source>
</evidence>
<gene>
    <name evidence="5" type="ORF">J5O05_18110</name>
</gene>
<dbReference type="PROSITE" id="PS51462">
    <property type="entry name" value="NUDIX"/>
    <property type="match status" value="1"/>
</dbReference>
<dbReference type="GO" id="GO:0016787">
    <property type="term" value="F:hydrolase activity"/>
    <property type="evidence" value="ECO:0007669"/>
    <property type="project" value="UniProtKB-KW"/>
</dbReference>
<comment type="cofactor">
    <cofactor evidence="1">
        <name>Mg(2+)</name>
        <dbReference type="ChEBI" id="CHEBI:18420"/>
    </cofactor>
</comment>
<keyword evidence="5" id="KW-0614">Plasmid</keyword>
<geneLocation type="plasmid" evidence="5 6">
    <name>unnamed5</name>
</geneLocation>
<dbReference type="Pfam" id="PF00293">
    <property type="entry name" value="NUDIX"/>
    <property type="match status" value="1"/>
</dbReference>
<evidence type="ECO:0000259" key="4">
    <source>
        <dbReference type="PROSITE" id="PS51462"/>
    </source>
</evidence>
<dbReference type="CDD" id="cd04678">
    <property type="entry name" value="NUDIX_MTH2_Nudt15"/>
    <property type="match status" value="1"/>
</dbReference>
<dbReference type="InterPro" id="IPR020084">
    <property type="entry name" value="NUDIX_hydrolase_CS"/>
</dbReference>
<keyword evidence="6" id="KW-1185">Reference proteome</keyword>
<proteinExistence type="inferred from homology"/>
<sequence length="140" mass="15470">MNDKQVRVGVAVVIVRHGRILLGERIGAHGAHTWATPGGHLEFGESIAECAIREVAEETGLIVKEVTELGFSNDVFASDSKHYVTVFVHAEVSEGQEAQILEPHKCLQWVWYELDALPSALFLSLKNFMSKSPDVITNLM</sequence>
<dbReference type="KEGG" id="pxi:J5O05_18110"/>